<reference evidence="1" key="1">
    <citation type="submission" date="2020-03" db="EMBL/GenBank/DDBJ databases">
        <title>The deep terrestrial virosphere.</title>
        <authorList>
            <person name="Holmfeldt K."/>
            <person name="Nilsson E."/>
            <person name="Simone D."/>
            <person name="Lopez-Fernandez M."/>
            <person name="Wu X."/>
            <person name="de Brujin I."/>
            <person name="Lundin D."/>
            <person name="Andersson A."/>
            <person name="Bertilsson S."/>
            <person name="Dopson M."/>
        </authorList>
    </citation>
    <scope>NUCLEOTIDE SEQUENCE</scope>
    <source>
        <strain evidence="2">MM415A00456</strain>
        <strain evidence="1">MM415B01580</strain>
    </source>
</reference>
<dbReference type="EMBL" id="MT141287">
    <property type="protein sequence ID" value="QJA57690.1"/>
    <property type="molecule type" value="Genomic_DNA"/>
</dbReference>
<evidence type="ECO:0000313" key="1">
    <source>
        <dbReference type="EMBL" id="QJA57690.1"/>
    </source>
</evidence>
<dbReference type="EMBL" id="MT142476">
    <property type="protein sequence ID" value="QJA81996.1"/>
    <property type="molecule type" value="Genomic_DNA"/>
</dbReference>
<organism evidence="1">
    <name type="scientific">viral metagenome</name>
    <dbReference type="NCBI Taxonomy" id="1070528"/>
    <lineage>
        <taxon>unclassified sequences</taxon>
        <taxon>metagenomes</taxon>
        <taxon>organismal metagenomes</taxon>
    </lineage>
</organism>
<name>A0A6M3IJB0_9ZZZZ</name>
<dbReference type="AlphaFoldDB" id="A0A6M3IJB0"/>
<sequence>MVILRITDPTKIVTDELLLKSLAEQGVDKDYVEFSQDYSPRSLGKGHSPYAKFYRDLNSNKRFMVVSGLPMVDADGVKIEAGWKVAGINYFSEKNNLFRVKVQGTQVEITVRNDQPDGRKAGSKLTFNPQLFLNGVEQIPEQSVLLPVNPLNPNYTNNTLEWDYGICKRRLRIIEGSILGSWVFASKPVGEVRIKYNQIGDYRLKLGQFKIGDDEEVVKPEDFDQLAQEQNGYPVIVMDSATFYPDAHIETTSVDGRLYDAGEDTTWQTLVAKPGDTAQDSTADAYGVYIASTSTGNQWAALIRSIFLFDTSGLDDGAIISAATLSIMSGDIGGAVPAGKKDLLSIIPDVNIYSSAPVANTSLAAGDFDSCGTTPFSTTITYANWAAGGTYNDFALNATGIAAISKTGVSKFSARNANYDVAEELDPGNHAPAWSSFTDSALAIFYAEKGNGYKPKLVVTYTVGWANIAKVSGVASASIAKMNGVAVAAIAKVSGVAV</sequence>
<protein>
    <submittedName>
        <fullName evidence="1">Uncharacterized protein</fullName>
    </submittedName>
</protein>
<gene>
    <name evidence="2" type="ORF">MM415A00456_0027</name>
    <name evidence="1" type="ORF">MM415B01580_0011</name>
</gene>
<evidence type="ECO:0000313" key="2">
    <source>
        <dbReference type="EMBL" id="QJA81996.1"/>
    </source>
</evidence>
<proteinExistence type="predicted"/>
<accession>A0A6M3IJB0</accession>